<keyword evidence="3 6" id="KW-0812">Transmembrane</keyword>
<dbReference type="Pfam" id="PF02588">
    <property type="entry name" value="YitT_membrane"/>
    <property type="match status" value="1"/>
</dbReference>
<proteinExistence type="predicted"/>
<evidence type="ECO:0000256" key="4">
    <source>
        <dbReference type="ARBA" id="ARBA00022989"/>
    </source>
</evidence>
<dbReference type="PIRSF" id="PIRSF006483">
    <property type="entry name" value="Membrane_protein_YitT"/>
    <property type="match status" value="1"/>
</dbReference>
<dbReference type="InterPro" id="IPR003740">
    <property type="entry name" value="YitT"/>
</dbReference>
<evidence type="ECO:0000256" key="6">
    <source>
        <dbReference type="SAM" id="Phobius"/>
    </source>
</evidence>
<keyword evidence="5 6" id="KW-0472">Membrane</keyword>
<dbReference type="RefSeq" id="WP_205143907.1">
    <property type="nucleotide sequence ID" value="NZ_JAFBDN010000013.1"/>
</dbReference>
<dbReference type="EMBL" id="JAGMVS010000046">
    <property type="protein sequence ID" value="MCM2437025.1"/>
    <property type="molecule type" value="Genomic_DNA"/>
</dbReference>
<accession>A0ABT0VGV5</accession>
<feature type="transmembrane region" description="Helical" evidence="6">
    <location>
        <begin position="58"/>
        <end position="78"/>
    </location>
</feature>
<feature type="transmembrane region" description="Helical" evidence="6">
    <location>
        <begin position="112"/>
        <end position="135"/>
    </location>
</feature>
<feature type="transmembrane region" description="Helical" evidence="6">
    <location>
        <begin position="85"/>
        <end position="106"/>
    </location>
</feature>
<feature type="transmembrane region" description="Helical" evidence="6">
    <location>
        <begin position="9"/>
        <end position="27"/>
    </location>
</feature>
<dbReference type="Pfam" id="PF10035">
    <property type="entry name" value="DUF2179"/>
    <property type="match status" value="1"/>
</dbReference>
<dbReference type="InterPro" id="IPR051461">
    <property type="entry name" value="UPF0750_membrane"/>
</dbReference>
<dbReference type="Gene3D" id="3.30.70.120">
    <property type="match status" value="1"/>
</dbReference>
<reference evidence="8" key="1">
    <citation type="submission" date="2021-04" db="EMBL/GenBank/DDBJ databases">
        <title>Taxonomic assessment of Weissella genus.</title>
        <authorList>
            <person name="Fanelli F."/>
            <person name="Chieffi D."/>
            <person name="Dell'Aquila A."/>
            <person name="Gyu-Sung C."/>
            <person name="Franz C.M.A.P."/>
            <person name="Fusco V."/>
        </authorList>
    </citation>
    <scope>NUCLEOTIDE SEQUENCE</scope>
    <source>
        <strain evidence="8">LMG 25373</strain>
    </source>
</reference>
<evidence type="ECO:0000256" key="1">
    <source>
        <dbReference type="ARBA" id="ARBA00004651"/>
    </source>
</evidence>
<evidence type="ECO:0000313" key="8">
    <source>
        <dbReference type="EMBL" id="MCM2437025.1"/>
    </source>
</evidence>
<evidence type="ECO:0000256" key="3">
    <source>
        <dbReference type="ARBA" id="ARBA00022692"/>
    </source>
</evidence>
<sequence length="301" mass="33030">MNKRVFLEYFTKIIVLIGTAIIEAVALNEFLIPNNIFSGGFNGVAQLSSWAAETLLNVHISTGIFILTLNVPIALIGWLKIGPQFTVFSFINSFLTSILTLILPISQVANNSLLASLFGGVLVGAGSGLTFKYGFSTGGMDIVAMVVQKTTGKSIGSITMSINMVIVAIAGLNIGWNNALYTIIGIYATSRVIDTIHTRHQKLTAFIVTDMAEEVIRALHAELIRGITIMPSQGAYTRQESKTLMMVISRYELYQMEHIVKEIDHDAFINLVNTVNLSGNFWDEDAQQQIRKNVQVNGIKQ</sequence>
<protein>
    <submittedName>
        <fullName evidence="8">YitT family protein</fullName>
    </submittedName>
</protein>
<dbReference type="Proteomes" id="UP001057481">
    <property type="component" value="Unassembled WGS sequence"/>
</dbReference>
<dbReference type="PANTHER" id="PTHR33545">
    <property type="entry name" value="UPF0750 MEMBRANE PROTEIN YITT-RELATED"/>
    <property type="match status" value="1"/>
</dbReference>
<feature type="transmembrane region" description="Helical" evidence="6">
    <location>
        <begin position="155"/>
        <end position="176"/>
    </location>
</feature>
<dbReference type="PANTHER" id="PTHR33545:SF5">
    <property type="entry name" value="UPF0750 MEMBRANE PROTEIN YITT"/>
    <property type="match status" value="1"/>
</dbReference>
<gene>
    <name evidence="8" type="ORF">KAK10_03640</name>
</gene>
<keyword evidence="9" id="KW-1185">Reference proteome</keyword>
<organism evidence="8 9">
    <name type="scientific">Periweissella beninensis</name>
    <dbReference type="NCBI Taxonomy" id="504936"/>
    <lineage>
        <taxon>Bacteria</taxon>
        <taxon>Bacillati</taxon>
        <taxon>Bacillota</taxon>
        <taxon>Bacilli</taxon>
        <taxon>Lactobacillales</taxon>
        <taxon>Lactobacillaceae</taxon>
        <taxon>Periweissella</taxon>
    </lineage>
</organism>
<comment type="subcellular location">
    <subcellularLocation>
        <location evidence="1">Cell membrane</location>
        <topology evidence="1">Multi-pass membrane protein</topology>
    </subcellularLocation>
</comment>
<evidence type="ECO:0000256" key="2">
    <source>
        <dbReference type="ARBA" id="ARBA00022475"/>
    </source>
</evidence>
<keyword evidence="4 6" id="KW-1133">Transmembrane helix</keyword>
<evidence type="ECO:0000259" key="7">
    <source>
        <dbReference type="Pfam" id="PF10035"/>
    </source>
</evidence>
<dbReference type="InterPro" id="IPR015867">
    <property type="entry name" value="N-reg_PII/ATP_PRibTrfase_C"/>
</dbReference>
<dbReference type="InterPro" id="IPR019264">
    <property type="entry name" value="DUF2179"/>
</dbReference>
<dbReference type="CDD" id="cd16380">
    <property type="entry name" value="YitT_C"/>
    <property type="match status" value="1"/>
</dbReference>
<name>A0ABT0VGV5_9LACO</name>
<comment type="caution">
    <text evidence="8">The sequence shown here is derived from an EMBL/GenBank/DDBJ whole genome shotgun (WGS) entry which is preliminary data.</text>
</comment>
<feature type="domain" description="DUF2179" evidence="7">
    <location>
        <begin position="225"/>
        <end position="279"/>
    </location>
</feature>
<keyword evidence="2" id="KW-1003">Cell membrane</keyword>
<evidence type="ECO:0000313" key="9">
    <source>
        <dbReference type="Proteomes" id="UP001057481"/>
    </source>
</evidence>
<evidence type="ECO:0000256" key="5">
    <source>
        <dbReference type="ARBA" id="ARBA00023136"/>
    </source>
</evidence>